<feature type="compositionally biased region" description="Polar residues" evidence="1">
    <location>
        <begin position="72"/>
        <end position="84"/>
    </location>
</feature>
<accession>A0A6L2NNQ1</accession>
<protein>
    <submittedName>
        <fullName evidence="2">Uncharacterized protein</fullName>
    </submittedName>
</protein>
<dbReference type="AlphaFoldDB" id="A0A6L2NNQ1"/>
<feature type="region of interest" description="Disordered" evidence="1">
    <location>
        <begin position="17"/>
        <end position="84"/>
    </location>
</feature>
<feature type="compositionally biased region" description="Basic and acidic residues" evidence="1">
    <location>
        <begin position="50"/>
        <end position="68"/>
    </location>
</feature>
<sequence>MVLFVYMYASLIEMTLNTSHEEEEPKKKRLKDASVSDSNTLPPDYTTPDKGTETDLDSMARCKTKSEELESTCESSIQSKLDSP</sequence>
<evidence type="ECO:0000313" key="2">
    <source>
        <dbReference type="EMBL" id="GEU86215.1"/>
    </source>
</evidence>
<proteinExistence type="predicted"/>
<gene>
    <name evidence="2" type="ORF">Tci_058193</name>
</gene>
<comment type="caution">
    <text evidence="2">The sequence shown here is derived from an EMBL/GenBank/DDBJ whole genome shotgun (WGS) entry which is preliminary data.</text>
</comment>
<feature type="compositionally biased region" description="Basic and acidic residues" evidence="1">
    <location>
        <begin position="19"/>
        <end position="34"/>
    </location>
</feature>
<organism evidence="2">
    <name type="scientific">Tanacetum cinerariifolium</name>
    <name type="common">Dalmatian daisy</name>
    <name type="synonym">Chrysanthemum cinerariifolium</name>
    <dbReference type="NCBI Taxonomy" id="118510"/>
    <lineage>
        <taxon>Eukaryota</taxon>
        <taxon>Viridiplantae</taxon>
        <taxon>Streptophyta</taxon>
        <taxon>Embryophyta</taxon>
        <taxon>Tracheophyta</taxon>
        <taxon>Spermatophyta</taxon>
        <taxon>Magnoliopsida</taxon>
        <taxon>eudicotyledons</taxon>
        <taxon>Gunneridae</taxon>
        <taxon>Pentapetalae</taxon>
        <taxon>asterids</taxon>
        <taxon>campanulids</taxon>
        <taxon>Asterales</taxon>
        <taxon>Asteraceae</taxon>
        <taxon>Asteroideae</taxon>
        <taxon>Anthemideae</taxon>
        <taxon>Anthemidinae</taxon>
        <taxon>Tanacetum</taxon>
    </lineage>
</organism>
<evidence type="ECO:0000256" key="1">
    <source>
        <dbReference type="SAM" id="MobiDB-lite"/>
    </source>
</evidence>
<dbReference type="EMBL" id="BKCJ010009276">
    <property type="protein sequence ID" value="GEU86215.1"/>
    <property type="molecule type" value="Genomic_DNA"/>
</dbReference>
<name>A0A6L2NNQ1_TANCI</name>
<reference evidence="2" key="1">
    <citation type="journal article" date="2019" name="Sci. Rep.">
        <title>Draft genome of Tanacetum cinerariifolium, the natural source of mosquito coil.</title>
        <authorList>
            <person name="Yamashiro T."/>
            <person name="Shiraishi A."/>
            <person name="Satake H."/>
            <person name="Nakayama K."/>
        </authorList>
    </citation>
    <scope>NUCLEOTIDE SEQUENCE</scope>
</reference>